<comment type="caution">
    <text evidence="1">The sequence shown here is derived from an EMBL/GenBank/DDBJ whole genome shotgun (WGS) entry which is preliminary data.</text>
</comment>
<evidence type="ECO:0000313" key="1">
    <source>
        <dbReference type="EMBL" id="KAG7305956.1"/>
    </source>
</evidence>
<sequence length="196" mass="22851">MPKPETYSMPLRKLEKVLEVMENRPYTGNLSICKRNLCLMQSWKSVPGNSKKDVVSISYRFRKAVKGAILNHDWDKLLYFLTKWPLLDCNDSTVRLKVDHDTYYRAYQILLFNHPYARSNGLLMEYFHMVLSCRHDEDKKALMKILACLPKKLRMRSNVVKDEAEKMDTISLDETVVGTTERNGDVSLADHEITMT</sequence>
<accession>A0ABQ7QL55</accession>
<reference evidence="1 2" key="1">
    <citation type="submission" date="2021-06" db="EMBL/GenBank/DDBJ databases">
        <title>A haploid diamondback moth (Plutella xylostella L.) genome assembly resolves 31 chromosomes and identifies a diamide resistance mutation.</title>
        <authorList>
            <person name="Ward C.M."/>
            <person name="Perry K.D."/>
            <person name="Baker G."/>
            <person name="Powis K."/>
            <person name="Heckel D.G."/>
            <person name="Baxter S.W."/>
        </authorList>
    </citation>
    <scope>NUCLEOTIDE SEQUENCE [LARGE SCALE GENOMIC DNA]</scope>
    <source>
        <strain evidence="1 2">LV</strain>
        <tissue evidence="1">Single pupa</tissue>
    </source>
</reference>
<name>A0ABQ7QL55_PLUXY</name>
<keyword evidence="2" id="KW-1185">Reference proteome</keyword>
<gene>
    <name evidence="1" type="ORF">JYU34_008519</name>
</gene>
<protein>
    <submittedName>
        <fullName evidence="1">Uncharacterized protein</fullName>
    </submittedName>
</protein>
<proteinExistence type="predicted"/>
<evidence type="ECO:0000313" key="2">
    <source>
        <dbReference type="Proteomes" id="UP000823941"/>
    </source>
</evidence>
<dbReference type="EMBL" id="JAHIBW010000012">
    <property type="protein sequence ID" value="KAG7305956.1"/>
    <property type="molecule type" value="Genomic_DNA"/>
</dbReference>
<dbReference type="Proteomes" id="UP000823941">
    <property type="component" value="Chromosome 12"/>
</dbReference>
<organism evidence="1 2">
    <name type="scientific">Plutella xylostella</name>
    <name type="common">Diamondback moth</name>
    <name type="synonym">Plutella maculipennis</name>
    <dbReference type="NCBI Taxonomy" id="51655"/>
    <lineage>
        <taxon>Eukaryota</taxon>
        <taxon>Metazoa</taxon>
        <taxon>Ecdysozoa</taxon>
        <taxon>Arthropoda</taxon>
        <taxon>Hexapoda</taxon>
        <taxon>Insecta</taxon>
        <taxon>Pterygota</taxon>
        <taxon>Neoptera</taxon>
        <taxon>Endopterygota</taxon>
        <taxon>Lepidoptera</taxon>
        <taxon>Glossata</taxon>
        <taxon>Ditrysia</taxon>
        <taxon>Yponomeutoidea</taxon>
        <taxon>Plutellidae</taxon>
        <taxon>Plutella</taxon>
    </lineage>
</organism>